<dbReference type="EMBL" id="CP075585">
    <property type="protein sequence ID" value="QZA59096.1"/>
    <property type="molecule type" value="Genomic_DNA"/>
</dbReference>
<protein>
    <submittedName>
        <fullName evidence="1">Uncharacterized protein</fullName>
    </submittedName>
</protein>
<gene>
    <name evidence="1" type="ORF">RHAB15C_0000980</name>
</gene>
<name>A0ABX8Z4R8_9BACT</name>
<evidence type="ECO:0000313" key="1">
    <source>
        <dbReference type="EMBL" id="QZA59096.1"/>
    </source>
</evidence>
<sequence length="53" mass="6607">MFLLSNYVNLNYDLLIVKRFKNKYFHTMYLLIIDLNKQYIILKYLLNYVKVEL</sequence>
<organism evidence="1 2">
    <name type="scientific">Candidatus Rhabdochlamydia porcellionis</name>
    <dbReference type="NCBI Taxonomy" id="225148"/>
    <lineage>
        <taxon>Bacteria</taxon>
        <taxon>Pseudomonadati</taxon>
        <taxon>Chlamydiota</taxon>
        <taxon>Chlamydiia</taxon>
        <taxon>Parachlamydiales</taxon>
        <taxon>Candidatus Rhabdochlamydiaceae</taxon>
        <taxon>Candidatus Rhabdochlamydia</taxon>
    </lineage>
</organism>
<reference evidence="1 2" key="2">
    <citation type="submission" date="2021-05" db="EMBL/GenBank/DDBJ databases">
        <title>Ecology and evolution of chlamydial symbionts of arthropods.</title>
        <authorList>
            <person name="Halter T."/>
            <person name="Sixt B.S."/>
            <person name="Toenshoff E.R."/>
            <person name="Koestlbacher S."/>
            <person name="Schulz F."/>
            <person name="Kostanjsek R."/>
            <person name="Collingro A."/>
            <person name="Hendrickx F."/>
            <person name="Horn M."/>
        </authorList>
    </citation>
    <scope>NUCLEOTIDE SEQUENCE [LARGE SCALE GENOMIC DNA]</scope>
    <source>
        <strain evidence="1 2">15C</strain>
    </source>
</reference>
<evidence type="ECO:0000313" key="2">
    <source>
        <dbReference type="Proteomes" id="UP000822862"/>
    </source>
</evidence>
<proteinExistence type="predicted"/>
<dbReference type="Proteomes" id="UP000822862">
    <property type="component" value="Chromosome"/>
</dbReference>
<accession>A0ABX8Z4R8</accession>
<keyword evidence="2" id="KW-1185">Reference proteome</keyword>
<reference evidence="1 2" key="1">
    <citation type="submission" date="2020-01" db="EMBL/GenBank/DDBJ databases">
        <authorList>
            <person name="Sixt B."/>
            <person name="Schulz F."/>
            <person name="Kostanjsek R."/>
            <person name="Koestlbacher S."/>
            <person name="Collingro A."/>
            <person name="Toenshoff E."/>
            <person name="Horn M."/>
        </authorList>
    </citation>
    <scope>NUCLEOTIDE SEQUENCE [LARGE SCALE GENOMIC DNA]</scope>
    <source>
        <strain evidence="1 2">15C</strain>
    </source>
</reference>